<dbReference type="InterPro" id="IPR032710">
    <property type="entry name" value="NTF2-like_dom_sf"/>
</dbReference>
<keyword evidence="3" id="KW-1185">Reference proteome</keyword>
<gene>
    <name evidence="2" type="ORF">Acor_52180</name>
</gene>
<accession>A0A5M3W534</accession>
<dbReference type="Pfam" id="PF12680">
    <property type="entry name" value="SnoaL_2"/>
    <property type="match status" value="1"/>
</dbReference>
<dbReference type="OrthoDB" id="8849037at2"/>
<name>A0A5M3W534_9ACTN</name>
<evidence type="ECO:0000313" key="3">
    <source>
        <dbReference type="Proteomes" id="UP000334990"/>
    </source>
</evidence>
<dbReference type="EMBL" id="BLAD01000065">
    <property type="protein sequence ID" value="GES03152.1"/>
    <property type="molecule type" value="Genomic_DNA"/>
</dbReference>
<dbReference type="RefSeq" id="WP_155339330.1">
    <property type="nucleotide sequence ID" value="NZ_BAAABN010000053.1"/>
</dbReference>
<feature type="domain" description="SnoaL-like" evidence="1">
    <location>
        <begin position="28"/>
        <end position="139"/>
    </location>
</feature>
<organism evidence="2 3">
    <name type="scientific">Acrocarpospora corrugata</name>
    <dbReference type="NCBI Taxonomy" id="35763"/>
    <lineage>
        <taxon>Bacteria</taxon>
        <taxon>Bacillati</taxon>
        <taxon>Actinomycetota</taxon>
        <taxon>Actinomycetes</taxon>
        <taxon>Streptosporangiales</taxon>
        <taxon>Streptosporangiaceae</taxon>
        <taxon>Acrocarpospora</taxon>
    </lineage>
</organism>
<dbReference type="Proteomes" id="UP000334990">
    <property type="component" value="Unassembled WGS sequence"/>
</dbReference>
<dbReference type="InterPro" id="IPR037401">
    <property type="entry name" value="SnoaL-like"/>
</dbReference>
<reference evidence="2 3" key="1">
    <citation type="submission" date="2019-10" db="EMBL/GenBank/DDBJ databases">
        <title>Whole genome shotgun sequence of Acrocarpospora corrugata NBRC 13972.</title>
        <authorList>
            <person name="Ichikawa N."/>
            <person name="Kimura A."/>
            <person name="Kitahashi Y."/>
            <person name="Komaki H."/>
            <person name="Oguchi A."/>
        </authorList>
    </citation>
    <scope>NUCLEOTIDE SEQUENCE [LARGE SCALE GENOMIC DNA]</scope>
    <source>
        <strain evidence="2 3">NBRC 13972</strain>
    </source>
</reference>
<evidence type="ECO:0000259" key="1">
    <source>
        <dbReference type="Pfam" id="PF12680"/>
    </source>
</evidence>
<dbReference type="AlphaFoldDB" id="A0A5M3W534"/>
<protein>
    <recommendedName>
        <fullName evidence="1">SnoaL-like domain-containing protein</fullName>
    </recommendedName>
</protein>
<sequence>MSDDTPVGPVDTSNMTDDEVAALNLRVVEAHFHNETPDSVDKAIALYADDIVWEAPNRGLVYTDTNEVKQGYLGIFETLHYNRTTSLRRYATRDYVFDDQIADLSVVGDQMPNLGFKVGDRVSMRLIHIFEMRDGQITREIAYEMSRPWGGASDHDWIGPDAAVVDYPDGPHFGQWEK</sequence>
<comment type="caution">
    <text evidence="2">The sequence shown here is derived from an EMBL/GenBank/DDBJ whole genome shotgun (WGS) entry which is preliminary data.</text>
</comment>
<dbReference type="SUPFAM" id="SSF54427">
    <property type="entry name" value="NTF2-like"/>
    <property type="match status" value="1"/>
</dbReference>
<evidence type="ECO:0000313" key="2">
    <source>
        <dbReference type="EMBL" id="GES03152.1"/>
    </source>
</evidence>
<proteinExistence type="predicted"/>
<dbReference type="Gene3D" id="3.10.450.50">
    <property type="match status" value="1"/>
</dbReference>